<dbReference type="SUPFAM" id="SSF46689">
    <property type="entry name" value="Homeodomain-like"/>
    <property type="match status" value="1"/>
</dbReference>
<feature type="region of interest" description="Disordered" evidence="7">
    <location>
        <begin position="1"/>
        <end position="41"/>
    </location>
</feature>
<reference evidence="9" key="2">
    <citation type="submission" date="2022-01" db="EMBL/GenBank/DDBJ databases">
        <authorList>
            <person name="Yamashiro T."/>
            <person name="Shiraishi A."/>
            <person name="Satake H."/>
            <person name="Nakayama K."/>
        </authorList>
    </citation>
    <scope>NUCLEOTIDE SEQUENCE</scope>
</reference>
<name>A0ABQ5I0V2_9ASTR</name>
<dbReference type="Proteomes" id="UP001151760">
    <property type="component" value="Unassembled WGS sequence"/>
</dbReference>
<evidence type="ECO:0000256" key="1">
    <source>
        <dbReference type="ARBA" id="ARBA00004123"/>
    </source>
</evidence>
<protein>
    <submittedName>
        <fullName evidence="9">Probable transcription factor KAN2 isoform X1</fullName>
    </submittedName>
</protein>
<gene>
    <name evidence="9" type="ORF">Tco_1082567</name>
</gene>
<evidence type="ECO:0000256" key="3">
    <source>
        <dbReference type="ARBA" id="ARBA00022782"/>
    </source>
</evidence>
<keyword evidence="3" id="KW-0221">Differentiation</keyword>
<sequence length="433" mass="49473">MELFPAQPDLSLQISPPNTKPTSKTWRTSSTPSDQDNHHDLDLGNLWKRAFNSQQLHHHQQQQQQQQQKQQQHGSVRRSEPSFGLGLSNPGLTHSTNSDLTHFHNLISQNTNPTSSSAADIYPYHQQQHHQNHHQGFSSDLGFLRPIRGIPVYYQNTPPNFPILAHPHHKNNQSLLDHSCSNSTTTSSIIQGNNINNIVRSRFLSSRFPSKRSMRAPRMRWTTTLHARFVHAVELLGGHERATPKSVLELMDVKDLTLSHVKSHLQMYRTVKTTDRAPASSGQSDMYENGSSGDNSDDIMFDIRNPRTTELSAENGGRSSVNQDKDYQYGLWSNSSREAWLHGEHRDSEGNKPLLEKQIKEDKVRQLTIMNLAIEYDNVITAKDELRKANKKCNDIPQEKRVLIDTYLKQESDKDYEMHNALFRKGGKNRTSN</sequence>
<evidence type="ECO:0000256" key="6">
    <source>
        <dbReference type="ARBA" id="ARBA00023242"/>
    </source>
</evidence>
<evidence type="ECO:0000256" key="2">
    <source>
        <dbReference type="ARBA" id="ARBA00022473"/>
    </source>
</evidence>
<feature type="compositionally biased region" description="Low complexity" evidence="7">
    <location>
        <begin position="61"/>
        <end position="73"/>
    </location>
</feature>
<evidence type="ECO:0000256" key="7">
    <source>
        <dbReference type="SAM" id="MobiDB-lite"/>
    </source>
</evidence>
<dbReference type="Gene3D" id="1.10.10.60">
    <property type="entry name" value="Homeodomain-like"/>
    <property type="match status" value="1"/>
</dbReference>
<comment type="caution">
    <text evidence="9">The sequence shown here is derived from an EMBL/GenBank/DDBJ whole genome shotgun (WGS) entry which is preliminary data.</text>
</comment>
<dbReference type="InterPro" id="IPR044847">
    <property type="entry name" value="KAN_fam"/>
</dbReference>
<dbReference type="InterPro" id="IPR001005">
    <property type="entry name" value="SANT/Myb"/>
</dbReference>
<feature type="region of interest" description="Disordered" evidence="7">
    <location>
        <begin position="54"/>
        <end position="99"/>
    </location>
</feature>
<comment type="subcellular location">
    <subcellularLocation>
        <location evidence="1">Nucleus</location>
    </subcellularLocation>
</comment>
<evidence type="ECO:0000256" key="4">
    <source>
        <dbReference type="ARBA" id="ARBA00023015"/>
    </source>
</evidence>
<keyword evidence="10" id="KW-1185">Reference proteome</keyword>
<keyword evidence="4" id="KW-0805">Transcription regulation</keyword>
<feature type="domain" description="Myb-like" evidence="8">
    <location>
        <begin position="218"/>
        <end position="269"/>
    </location>
</feature>
<feature type="compositionally biased region" description="Polar residues" evidence="7">
    <location>
        <begin position="280"/>
        <end position="294"/>
    </location>
</feature>
<reference evidence="9" key="1">
    <citation type="journal article" date="2022" name="Int. J. Mol. Sci.">
        <title>Draft Genome of Tanacetum Coccineum: Genomic Comparison of Closely Related Tanacetum-Family Plants.</title>
        <authorList>
            <person name="Yamashiro T."/>
            <person name="Shiraishi A."/>
            <person name="Nakayama K."/>
            <person name="Satake H."/>
        </authorList>
    </citation>
    <scope>NUCLEOTIDE SEQUENCE</scope>
</reference>
<keyword evidence="2" id="KW-0217">Developmental protein</keyword>
<feature type="compositionally biased region" description="Polar residues" evidence="7">
    <location>
        <begin position="90"/>
        <end position="99"/>
    </location>
</feature>
<dbReference type="PANTHER" id="PTHR31496">
    <property type="entry name" value="TRANSCRIPTION FACTOR KAN2-RELATED"/>
    <property type="match status" value="1"/>
</dbReference>
<feature type="compositionally biased region" description="Polar residues" evidence="7">
    <location>
        <begin position="10"/>
        <end position="34"/>
    </location>
</feature>
<evidence type="ECO:0000313" key="10">
    <source>
        <dbReference type="Proteomes" id="UP001151760"/>
    </source>
</evidence>
<dbReference type="Pfam" id="PF00249">
    <property type="entry name" value="Myb_DNA-binding"/>
    <property type="match status" value="1"/>
</dbReference>
<evidence type="ECO:0000256" key="5">
    <source>
        <dbReference type="ARBA" id="ARBA00023163"/>
    </source>
</evidence>
<keyword evidence="5" id="KW-0804">Transcription</keyword>
<keyword evidence="6" id="KW-0539">Nucleus</keyword>
<evidence type="ECO:0000313" key="9">
    <source>
        <dbReference type="EMBL" id="GJT93722.1"/>
    </source>
</evidence>
<evidence type="ECO:0000259" key="8">
    <source>
        <dbReference type="Pfam" id="PF00249"/>
    </source>
</evidence>
<dbReference type="PANTHER" id="PTHR31496:SF48">
    <property type="entry name" value="TRANSCRIPTION FACTOR KAN2-RELATED"/>
    <property type="match status" value="1"/>
</dbReference>
<feature type="region of interest" description="Disordered" evidence="7">
    <location>
        <begin position="273"/>
        <end position="297"/>
    </location>
</feature>
<organism evidence="9 10">
    <name type="scientific">Tanacetum coccineum</name>
    <dbReference type="NCBI Taxonomy" id="301880"/>
    <lineage>
        <taxon>Eukaryota</taxon>
        <taxon>Viridiplantae</taxon>
        <taxon>Streptophyta</taxon>
        <taxon>Embryophyta</taxon>
        <taxon>Tracheophyta</taxon>
        <taxon>Spermatophyta</taxon>
        <taxon>Magnoliopsida</taxon>
        <taxon>eudicotyledons</taxon>
        <taxon>Gunneridae</taxon>
        <taxon>Pentapetalae</taxon>
        <taxon>asterids</taxon>
        <taxon>campanulids</taxon>
        <taxon>Asterales</taxon>
        <taxon>Asteraceae</taxon>
        <taxon>Asteroideae</taxon>
        <taxon>Anthemideae</taxon>
        <taxon>Anthemidinae</taxon>
        <taxon>Tanacetum</taxon>
    </lineage>
</organism>
<dbReference type="InterPro" id="IPR006447">
    <property type="entry name" value="Myb_dom_plants"/>
</dbReference>
<dbReference type="EMBL" id="BQNB010020229">
    <property type="protein sequence ID" value="GJT93722.1"/>
    <property type="molecule type" value="Genomic_DNA"/>
</dbReference>
<dbReference type="InterPro" id="IPR009057">
    <property type="entry name" value="Homeodomain-like_sf"/>
</dbReference>
<dbReference type="NCBIfam" id="TIGR01557">
    <property type="entry name" value="myb_SHAQKYF"/>
    <property type="match status" value="1"/>
</dbReference>
<proteinExistence type="predicted"/>
<accession>A0ABQ5I0V2</accession>